<dbReference type="Pfam" id="PF06808">
    <property type="entry name" value="DctM"/>
    <property type="match status" value="1"/>
</dbReference>
<dbReference type="PANTHER" id="PTHR33362">
    <property type="entry name" value="SIALIC ACID TRAP TRANSPORTER PERMEASE PROTEIN SIAT-RELATED"/>
    <property type="match status" value="1"/>
</dbReference>
<dbReference type="AlphaFoldDB" id="A0A1M7ZFE4"/>
<feature type="transmembrane region" description="Helical" evidence="7">
    <location>
        <begin position="242"/>
        <end position="261"/>
    </location>
</feature>
<comment type="caution">
    <text evidence="7">Lacks conserved residue(s) required for the propagation of feature annotation.</text>
</comment>
<feature type="transmembrane region" description="Helical" evidence="7">
    <location>
        <begin position="136"/>
        <end position="163"/>
    </location>
</feature>
<comment type="subunit">
    <text evidence="7">The complex comprises the extracytoplasmic solute receptor protein and the two transmembrane proteins.</text>
</comment>
<evidence type="ECO:0000256" key="4">
    <source>
        <dbReference type="ARBA" id="ARBA00022692"/>
    </source>
</evidence>
<keyword evidence="6 7" id="KW-0472">Membrane</keyword>
<keyword evidence="7" id="KW-0813">Transport</keyword>
<feature type="transmembrane region" description="Helical" evidence="7">
    <location>
        <begin position="398"/>
        <end position="418"/>
    </location>
</feature>
<dbReference type="PIRSF" id="PIRSF006066">
    <property type="entry name" value="HI0050"/>
    <property type="match status" value="1"/>
</dbReference>
<evidence type="ECO:0000256" key="3">
    <source>
        <dbReference type="ARBA" id="ARBA00022519"/>
    </source>
</evidence>
<proteinExistence type="inferred from homology"/>
<dbReference type="InterPro" id="IPR004681">
    <property type="entry name" value="TRAP_DctM"/>
</dbReference>
<dbReference type="OrthoDB" id="7374726at2"/>
<feature type="domain" description="TRAP C4-dicarboxylate transport system permease DctM subunit" evidence="8">
    <location>
        <begin position="7"/>
        <end position="417"/>
    </location>
</feature>
<gene>
    <name evidence="9" type="ORF">SAMN02745172_01428</name>
</gene>
<feature type="transmembrane region" description="Helical" evidence="7">
    <location>
        <begin position="169"/>
        <end position="194"/>
    </location>
</feature>
<accession>A0A1M7ZFE4</accession>
<dbReference type="RefSeq" id="WP_073626915.1">
    <property type="nucleotide sequence ID" value="NZ_FRXO01000002.1"/>
</dbReference>
<evidence type="ECO:0000259" key="8">
    <source>
        <dbReference type="Pfam" id="PF06808"/>
    </source>
</evidence>
<dbReference type="EMBL" id="FRXO01000002">
    <property type="protein sequence ID" value="SHO63562.1"/>
    <property type="molecule type" value="Genomic_DNA"/>
</dbReference>
<comment type="similarity">
    <text evidence="7">Belongs to the TRAP transporter large permease family.</text>
</comment>
<protein>
    <recommendedName>
        <fullName evidence="7">TRAP transporter large permease protein</fullName>
    </recommendedName>
</protein>
<evidence type="ECO:0000256" key="7">
    <source>
        <dbReference type="RuleBase" id="RU369079"/>
    </source>
</evidence>
<keyword evidence="2" id="KW-1003">Cell membrane</keyword>
<organism evidence="9 10">
    <name type="scientific">Pseudoxanthobacter soli DSM 19599</name>
    <dbReference type="NCBI Taxonomy" id="1123029"/>
    <lineage>
        <taxon>Bacteria</taxon>
        <taxon>Pseudomonadati</taxon>
        <taxon>Pseudomonadota</taxon>
        <taxon>Alphaproteobacteria</taxon>
        <taxon>Hyphomicrobiales</taxon>
        <taxon>Segnochrobactraceae</taxon>
        <taxon>Pseudoxanthobacter</taxon>
    </lineage>
</organism>
<comment type="function">
    <text evidence="7">Part of the tripartite ATP-independent periplasmic (TRAP) transport system.</text>
</comment>
<keyword evidence="5 7" id="KW-1133">Transmembrane helix</keyword>
<evidence type="ECO:0000313" key="10">
    <source>
        <dbReference type="Proteomes" id="UP000186406"/>
    </source>
</evidence>
<evidence type="ECO:0000256" key="5">
    <source>
        <dbReference type="ARBA" id="ARBA00022989"/>
    </source>
</evidence>
<dbReference type="NCBIfam" id="TIGR00786">
    <property type="entry name" value="dctM"/>
    <property type="match status" value="1"/>
</dbReference>
<dbReference type="GO" id="GO:0005886">
    <property type="term" value="C:plasma membrane"/>
    <property type="evidence" value="ECO:0007669"/>
    <property type="project" value="UniProtKB-SubCell"/>
</dbReference>
<dbReference type="GO" id="GO:0022857">
    <property type="term" value="F:transmembrane transporter activity"/>
    <property type="evidence" value="ECO:0007669"/>
    <property type="project" value="UniProtKB-UniRule"/>
</dbReference>
<keyword evidence="10" id="KW-1185">Reference proteome</keyword>
<comment type="subcellular location">
    <subcellularLocation>
        <location evidence="1 7">Cell inner membrane</location>
        <topology evidence="1 7">Multi-pass membrane protein</topology>
    </subcellularLocation>
</comment>
<feature type="transmembrane region" description="Helical" evidence="7">
    <location>
        <begin position="312"/>
        <end position="331"/>
    </location>
</feature>
<keyword evidence="4 7" id="KW-0812">Transmembrane</keyword>
<keyword evidence="3 7" id="KW-0997">Cell inner membrane</keyword>
<dbReference type="InterPro" id="IPR010656">
    <property type="entry name" value="DctM"/>
</dbReference>
<feature type="transmembrane region" description="Helical" evidence="7">
    <location>
        <begin position="361"/>
        <end position="386"/>
    </location>
</feature>
<evidence type="ECO:0000256" key="1">
    <source>
        <dbReference type="ARBA" id="ARBA00004429"/>
    </source>
</evidence>
<feature type="transmembrane region" description="Helical" evidence="7">
    <location>
        <begin position="273"/>
        <end position="292"/>
    </location>
</feature>
<dbReference type="PANTHER" id="PTHR33362:SF2">
    <property type="entry name" value="TRAP TRANSPORTER LARGE PERMEASE PROTEIN"/>
    <property type="match status" value="1"/>
</dbReference>
<evidence type="ECO:0000313" key="9">
    <source>
        <dbReference type="EMBL" id="SHO63562.1"/>
    </source>
</evidence>
<dbReference type="STRING" id="1123029.SAMN02745172_01428"/>
<evidence type="ECO:0000256" key="2">
    <source>
        <dbReference type="ARBA" id="ARBA00022475"/>
    </source>
</evidence>
<feature type="transmembrane region" description="Helical" evidence="7">
    <location>
        <begin position="215"/>
        <end position="236"/>
    </location>
</feature>
<feature type="transmembrane region" description="Helical" evidence="7">
    <location>
        <begin position="47"/>
        <end position="69"/>
    </location>
</feature>
<name>A0A1M7ZFE4_9HYPH</name>
<sequence length="428" mass="44937">MTLLVLFGVFALTLYSGVPVAWSIAISSLAVIAVGLVPLPPAWFAQQVFNGANSIALAAIPLFLVAGGIMNEGGLTRRIINLCDDLFGRIRGGLGLVNVATCMVYGGITGSASADTGAVGSVMIPAMTERGYPKDFSAAVTAAAGTLGIIIPPSVVMIMYGVITNTSIGGLFAAGIIPGLMLTVTFMLTAYWIGVRENFPKSDTRPTVASFSKHLFRALPAVLMPVGVLGSMLTGIVTPTEAAFVAVVWAVVVGGLLYREISWGKLWKVGDETVKLTGAIMIIMAVSVPFSWILTVEEVPQWTAGLLHDLGAGYVVTTLLIILLLTFVGTWADLGPTLIILAPIVHPIGLEVGLQPYQLGLIFVISGGIGLFTPPVGTNIFVVCNIAKIGVNPVTRRLIPFFISSNICLLVVAFVPATTEWLPKLLGF</sequence>
<reference evidence="9 10" key="1">
    <citation type="submission" date="2016-12" db="EMBL/GenBank/DDBJ databases">
        <authorList>
            <person name="Song W.-J."/>
            <person name="Kurnit D.M."/>
        </authorList>
    </citation>
    <scope>NUCLEOTIDE SEQUENCE [LARGE SCALE GENOMIC DNA]</scope>
    <source>
        <strain evidence="9 10">DSM 19599</strain>
    </source>
</reference>
<evidence type="ECO:0000256" key="6">
    <source>
        <dbReference type="ARBA" id="ARBA00023136"/>
    </source>
</evidence>
<dbReference type="Proteomes" id="UP000186406">
    <property type="component" value="Unassembled WGS sequence"/>
</dbReference>